<sequence length="153" mass="16614">MKKLAKLLIDKKLTISTAESCTSGALANKLTSISGSSLYFECGFITYSNNSKQQLLSVSKNTLEKYGAVSEECIREMVLGLITTTKTNIGIAISGVAGPNGGSKEKPVGTVFFGFYINDNIYIKKEHFLGNRSEVVAKSVDYAIKTIYKYLSS</sequence>
<dbReference type="NCBIfam" id="TIGR00199">
    <property type="entry name" value="PncC_domain"/>
    <property type="match status" value="1"/>
</dbReference>
<dbReference type="SUPFAM" id="SSF142433">
    <property type="entry name" value="CinA-like"/>
    <property type="match status" value="1"/>
</dbReference>
<dbReference type="InterPro" id="IPR008136">
    <property type="entry name" value="CinA_C"/>
</dbReference>
<protein>
    <submittedName>
        <fullName evidence="2">Molybdopterin binding motif, CinA N-terminal domain / C-terminal domain of CinA type S</fullName>
    </submittedName>
</protein>
<name>A0A1W1CA56_9ZZZZ</name>
<feature type="domain" description="CinA C-terminal" evidence="1">
    <location>
        <begin position="2"/>
        <end position="151"/>
    </location>
</feature>
<dbReference type="Pfam" id="PF02464">
    <property type="entry name" value="CinA"/>
    <property type="match status" value="1"/>
</dbReference>
<dbReference type="Gene3D" id="3.90.950.20">
    <property type="entry name" value="CinA-like"/>
    <property type="match status" value="1"/>
</dbReference>
<reference evidence="2" key="1">
    <citation type="submission" date="2016-10" db="EMBL/GenBank/DDBJ databases">
        <authorList>
            <person name="de Groot N.N."/>
        </authorList>
    </citation>
    <scope>NUCLEOTIDE SEQUENCE</scope>
</reference>
<dbReference type="InterPro" id="IPR036653">
    <property type="entry name" value="CinA-like_C"/>
</dbReference>
<organism evidence="2">
    <name type="scientific">hydrothermal vent metagenome</name>
    <dbReference type="NCBI Taxonomy" id="652676"/>
    <lineage>
        <taxon>unclassified sequences</taxon>
        <taxon>metagenomes</taxon>
        <taxon>ecological metagenomes</taxon>
    </lineage>
</organism>
<dbReference type="EMBL" id="FPHJ01000038">
    <property type="protein sequence ID" value="SFV62656.1"/>
    <property type="molecule type" value="Genomic_DNA"/>
</dbReference>
<dbReference type="AlphaFoldDB" id="A0A1W1CA56"/>
<proteinExistence type="predicted"/>
<gene>
    <name evidence="2" type="ORF">MNB_SUP05-5-65</name>
</gene>
<evidence type="ECO:0000259" key="1">
    <source>
        <dbReference type="Pfam" id="PF02464"/>
    </source>
</evidence>
<evidence type="ECO:0000313" key="2">
    <source>
        <dbReference type="EMBL" id="SFV62656.1"/>
    </source>
</evidence>
<accession>A0A1W1CA56</accession>